<keyword evidence="3" id="KW-1185">Reference proteome</keyword>
<evidence type="ECO:0000313" key="4">
    <source>
        <dbReference type="RefSeq" id="XP_065647155.1"/>
    </source>
</evidence>
<sequence>MSDEVCILHSGNESNIILMLKNSFKVARSRITFEIIDIKTNQQVEAIVAIALRDYKERKMDLIIIISLAFLNTIWVTGYKTRILNDILNYPSENVLHIWAEDVDEQIMRMYSTHLCQTHLGFRRVLVKDLKYSSPTEVAEKIENKLYEQRSSVWRQDKKAAYYALDEDFFPLDIKKSTLKLKELGVINLHNIAVKLNQGYWKKLAILLRLNLIEIQLLEKETFPADKMLEDLIENKPLFTLENLIDLLNKLNLTEIVTYIQKVVLL</sequence>
<dbReference type="PROSITE" id="PS50017">
    <property type="entry name" value="DEATH_DOMAIN"/>
    <property type="match status" value="1"/>
</dbReference>
<keyword evidence="1" id="KW-0812">Transmembrane</keyword>
<dbReference type="SUPFAM" id="SSF47986">
    <property type="entry name" value="DEATH domain"/>
    <property type="match status" value="1"/>
</dbReference>
<dbReference type="InterPro" id="IPR011029">
    <property type="entry name" value="DEATH-like_dom_sf"/>
</dbReference>
<reference evidence="3" key="1">
    <citation type="submission" date="2025-05" db="UniProtKB">
        <authorList>
            <consortium name="RefSeq"/>
        </authorList>
    </citation>
    <scope>NUCLEOTIDE SEQUENCE [LARGE SCALE GENOMIC DNA]</scope>
</reference>
<dbReference type="Proteomes" id="UP001652625">
    <property type="component" value="Chromosome 02"/>
</dbReference>
<evidence type="ECO:0000256" key="1">
    <source>
        <dbReference type="SAM" id="Phobius"/>
    </source>
</evidence>
<evidence type="ECO:0000259" key="2">
    <source>
        <dbReference type="PROSITE" id="PS50017"/>
    </source>
</evidence>
<keyword evidence="1" id="KW-1133">Transmembrane helix</keyword>
<accession>A0ABM4BDX8</accession>
<dbReference type="RefSeq" id="XP_065647155.1">
    <property type="nucleotide sequence ID" value="XM_065791083.1"/>
</dbReference>
<evidence type="ECO:0000313" key="3">
    <source>
        <dbReference type="Proteomes" id="UP001652625"/>
    </source>
</evidence>
<feature type="domain" description="Death" evidence="2">
    <location>
        <begin position="201"/>
        <end position="264"/>
    </location>
</feature>
<dbReference type="Gene3D" id="1.10.533.10">
    <property type="entry name" value="Death Domain, Fas"/>
    <property type="match status" value="1"/>
</dbReference>
<name>A0ABM4BDX8_HYDVU</name>
<dbReference type="GeneID" id="100200043"/>
<gene>
    <name evidence="4" type="primary">LOC100200043</name>
</gene>
<protein>
    <submittedName>
        <fullName evidence="4">Uncharacterized protein LOC100200043</fullName>
    </submittedName>
</protein>
<proteinExistence type="predicted"/>
<reference evidence="4" key="2">
    <citation type="submission" date="2025-08" db="UniProtKB">
        <authorList>
            <consortium name="RefSeq"/>
        </authorList>
    </citation>
    <scope>IDENTIFICATION</scope>
</reference>
<keyword evidence="1" id="KW-0472">Membrane</keyword>
<organism evidence="3 4">
    <name type="scientific">Hydra vulgaris</name>
    <name type="common">Hydra</name>
    <name type="synonym">Hydra attenuata</name>
    <dbReference type="NCBI Taxonomy" id="6087"/>
    <lineage>
        <taxon>Eukaryota</taxon>
        <taxon>Metazoa</taxon>
        <taxon>Cnidaria</taxon>
        <taxon>Hydrozoa</taxon>
        <taxon>Hydroidolina</taxon>
        <taxon>Anthoathecata</taxon>
        <taxon>Aplanulata</taxon>
        <taxon>Hydridae</taxon>
        <taxon>Hydra</taxon>
    </lineage>
</organism>
<feature type="transmembrane region" description="Helical" evidence="1">
    <location>
        <begin position="62"/>
        <end position="79"/>
    </location>
</feature>
<dbReference type="InterPro" id="IPR000488">
    <property type="entry name" value="Death_dom"/>
</dbReference>